<reference evidence="8" key="2">
    <citation type="submission" date="2011-02" db="EMBL/GenBank/DDBJ databases">
        <authorList>
            <person name="MacLean D."/>
        </authorList>
    </citation>
    <scope>NUCLEOTIDE SEQUENCE</scope>
</reference>
<feature type="compositionally biased region" description="Polar residues" evidence="7">
    <location>
        <begin position="207"/>
        <end position="221"/>
    </location>
</feature>
<gene>
    <name evidence="8" type="primary">AlNc14C501G11945</name>
    <name evidence="8" type="ORF">ALNC14_134360</name>
</gene>
<feature type="compositionally biased region" description="Low complexity" evidence="7">
    <location>
        <begin position="242"/>
        <end position="257"/>
    </location>
</feature>
<feature type="compositionally biased region" description="Polar residues" evidence="7">
    <location>
        <begin position="1"/>
        <end position="10"/>
    </location>
</feature>
<evidence type="ECO:0000256" key="5">
    <source>
        <dbReference type="ARBA" id="ARBA00023212"/>
    </source>
</evidence>
<evidence type="ECO:0000256" key="4">
    <source>
        <dbReference type="ARBA" id="ARBA00023069"/>
    </source>
</evidence>
<dbReference type="EMBL" id="FR824537">
    <property type="protein sequence ID" value="CCA27292.1"/>
    <property type="molecule type" value="Genomic_DNA"/>
</dbReference>
<protein>
    <submittedName>
        <fullName evidence="8">Uncharacterized protein AlNc14C501G11945</fullName>
    </submittedName>
</protein>
<dbReference type="GO" id="GO:0060271">
    <property type="term" value="P:cilium assembly"/>
    <property type="evidence" value="ECO:0007669"/>
    <property type="project" value="TreeGrafter"/>
</dbReference>
<feature type="region of interest" description="Disordered" evidence="7">
    <location>
        <begin position="104"/>
        <end position="221"/>
    </location>
</feature>
<feature type="compositionally biased region" description="Acidic residues" evidence="7">
    <location>
        <begin position="258"/>
        <end position="269"/>
    </location>
</feature>
<dbReference type="GO" id="GO:0005815">
    <property type="term" value="C:microtubule organizing center"/>
    <property type="evidence" value="ECO:0007669"/>
    <property type="project" value="TreeGrafter"/>
</dbReference>
<dbReference type="HOGENOM" id="CLU_039364_1_1_1"/>
<evidence type="ECO:0000256" key="1">
    <source>
        <dbReference type="ARBA" id="ARBA00004120"/>
    </source>
</evidence>
<feature type="compositionally biased region" description="Basic and acidic residues" evidence="7">
    <location>
        <begin position="112"/>
        <end position="128"/>
    </location>
</feature>
<sequence length="534" mass="59536">MRKSTHNSLKNAEEDDNISYSDASESEDEISESEQSDDEKEEKSATTRISKSKSEKALFNQPFDEEMELSESDSESGESDAVLELKNTAKIVKNQPFDEALDLSGSFQDVNSPHREIQPTDHVTDKTSHSFRTFSSDEIITGDVKNKPFDEEVVLSDSAESVPSPKRESFSESTHDSPKAPEKLTYGFKETKPDESETEGLTDKPKSTSLGTPQDSTLTGSPAQQYVGAATKQSLTVKNTIDESASSSSSSESSSNESESDEENVEEASETEKPGSTIEGSSAKATALFEGLEYKESNFAHLKVSSEVRELFQYIGRYKTQEIELEAQLKCFIPEYIPAVGEMDPYLKIPRPDGEPDNLGLKLLDEPSLTQSDATVLDLQLRAASKKKHGDLIVRSIENAEKSTMEIDRWIKSITDLHRTKPPPQVHYTKTMPDVETLMQMWPEEFEDLLTKVSLPTSSLDLSLEQYVRIVCSILDIPMYKNIYESLHLLFTLYLEFSSNQHFMNYDEAPPASIPAKDANNGVFNSYRPGTGQL</sequence>
<reference evidence="8" key="1">
    <citation type="journal article" date="2011" name="PLoS Biol.">
        <title>Gene gain and loss during evolution of obligate parasitism in the white rust pathogen of Arabidopsis thaliana.</title>
        <authorList>
            <person name="Kemen E."/>
            <person name="Gardiner A."/>
            <person name="Schultz-Larsen T."/>
            <person name="Kemen A.C."/>
            <person name="Balmuth A.L."/>
            <person name="Robert-Seilaniantz A."/>
            <person name="Bailey K."/>
            <person name="Holub E."/>
            <person name="Studholme D.J."/>
            <person name="Maclean D."/>
            <person name="Jones J.D."/>
        </authorList>
    </citation>
    <scope>NUCLEOTIDE SEQUENCE</scope>
</reference>
<evidence type="ECO:0000256" key="3">
    <source>
        <dbReference type="ARBA" id="ARBA00022490"/>
    </source>
</evidence>
<keyword evidence="4" id="KW-0969">Cilium</keyword>
<feature type="compositionally biased region" description="Acidic residues" evidence="7">
    <location>
        <begin position="63"/>
        <end position="78"/>
    </location>
</feature>
<evidence type="ECO:0000256" key="2">
    <source>
        <dbReference type="ARBA" id="ARBA00007700"/>
    </source>
</evidence>
<keyword evidence="5" id="KW-0206">Cytoskeleton</keyword>
<evidence type="ECO:0000313" key="8">
    <source>
        <dbReference type="EMBL" id="CCA27292.1"/>
    </source>
</evidence>
<feature type="region of interest" description="Disordered" evidence="7">
    <location>
        <begin position="237"/>
        <end position="281"/>
    </location>
</feature>
<keyword evidence="6" id="KW-0966">Cell projection</keyword>
<feature type="compositionally biased region" description="Basic and acidic residues" evidence="7">
    <location>
        <begin position="165"/>
        <end position="182"/>
    </location>
</feature>
<feature type="region of interest" description="Disordered" evidence="7">
    <location>
        <begin position="1"/>
        <end position="81"/>
    </location>
</feature>
<comment type="similarity">
    <text evidence="2">Belongs to the IFT46 family.</text>
</comment>
<evidence type="ECO:0000256" key="7">
    <source>
        <dbReference type="SAM" id="MobiDB-lite"/>
    </source>
</evidence>
<dbReference type="PANTHER" id="PTHR13376">
    <property type="entry name" value="INTRAFLAGELLAR TRANSPORT PROTEIN 46 HOMOLOG"/>
    <property type="match status" value="1"/>
</dbReference>
<dbReference type="InterPro" id="IPR022088">
    <property type="entry name" value="Intraflagellar_transp_cmplxB"/>
</dbReference>
<proteinExistence type="inferred from homology"/>
<organism evidence="8">
    <name type="scientific">Albugo laibachii Nc14</name>
    <dbReference type="NCBI Taxonomy" id="890382"/>
    <lineage>
        <taxon>Eukaryota</taxon>
        <taxon>Sar</taxon>
        <taxon>Stramenopiles</taxon>
        <taxon>Oomycota</taxon>
        <taxon>Peronosporomycetes</taxon>
        <taxon>Albuginales</taxon>
        <taxon>Albuginaceae</taxon>
        <taxon>Albugo</taxon>
    </lineage>
</organism>
<comment type="subcellular location">
    <subcellularLocation>
        <location evidence="1">Cytoplasm</location>
        <location evidence="1">Cytoskeleton</location>
        <location evidence="1">Cilium basal body</location>
    </subcellularLocation>
</comment>
<dbReference type="GO" id="GO:0031514">
    <property type="term" value="C:motile cilium"/>
    <property type="evidence" value="ECO:0007669"/>
    <property type="project" value="TreeGrafter"/>
</dbReference>
<dbReference type="Pfam" id="PF12317">
    <property type="entry name" value="IFT46_B_C"/>
    <property type="match status" value="1"/>
</dbReference>
<dbReference type="PANTHER" id="PTHR13376:SF0">
    <property type="entry name" value="INTRAFLAGELLAR TRANSPORT PROTEIN 46 HOMOLOG"/>
    <property type="match status" value="1"/>
</dbReference>
<keyword evidence="3" id="KW-0963">Cytoplasm</keyword>
<feature type="compositionally biased region" description="Acidic residues" evidence="7">
    <location>
        <begin position="24"/>
        <end position="40"/>
    </location>
</feature>
<name>F0X0K1_9STRA</name>
<evidence type="ECO:0000256" key="6">
    <source>
        <dbReference type="ARBA" id="ARBA00023273"/>
    </source>
</evidence>
<dbReference type="AlphaFoldDB" id="F0X0K1"/>
<dbReference type="GO" id="GO:0042073">
    <property type="term" value="P:intraciliary transport"/>
    <property type="evidence" value="ECO:0007669"/>
    <property type="project" value="InterPro"/>
</dbReference>
<dbReference type="GO" id="GO:0030992">
    <property type="term" value="C:intraciliary transport particle B"/>
    <property type="evidence" value="ECO:0007669"/>
    <property type="project" value="TreeGrafter"/>
</dbReference>
<feature type="compositionally biased region" description="Basic and acidic residues" evidence="7">
    <location>
        <begin position="189"/>
        <end position="206"/>
    </location>
</feature>
<accession>F0X0K1</accession>